<dbReference type="STRING" id="931089.CDES_07555"/>
<dbReference type="EMBL" id="CP009220">
    <property type="protein sequence ID" value="ALC05920.1"/>
    <property type="molecule type" value="Genomic_DNA"/>
</dbReference>
<dbReference type="OrthoDB" id="4416158at2"/>
<name>A0A0M4CY25_9CORY</name>
<dbReference type="KEGG" id="cdx:CDES_07555"/>
<dbReference type="AlphaFoldDB" id="A0A0M4CY25"/>
<dbReference type="RefSeq" id="WP_053544924.1">
    <property type="nucleotide sequence ID" value="NZ_CP009220.1"/>
</dbReference>
<keyword evidence="2" id="KW-1185">Reference proteome</keyword>
<organism evidence="1 2">
    <name type="scientific">Corynebacterium deserti GIMN1.010</name>
    <dbReference type="NCBI Taxonomy" id="931089"/>
    <lineage>
        <taxon>Bacteria</taxon>
        <taxon>Bacillati</taxon>
        <taxon>Actinomycetota</taxon>
        <taxon>Actinomycetes</taxon>
        <taxon>Mycobacteriales</taxon>
        <taxon>Corynebacteriaceae</taxon>
        <taxon>Corynebacterium</taxon>
    </lineage>
</organism>
<evidence type="ECO:0000313" key="1">
    <source>
        <dbReference type="EMBL" id="ALC05920.1"/>
    </source>
</evidence>
<accession>A0A0M4CY25</accession>
<proteinExistence type="predicted"/>
<gene>
    <name evidence="1" type="ORF">CDES_07555</name>
</gene>
<reference evidence="1 2" key="1">
    <citation type="submission" date="2014-08" db="EMBL/GenBank/DDBJ databases">
        <title>Complete genome sequence of Corynebacterium deserti GIMN1.010 (=DSM 45689), isolated from desert sand in western China.</title>
        <authorList>
            <person name="Ruckert C."/>
            <person name="Albersmeier A."/>
            <person name="Kalinowski J."/>
        </authorList>
    </citation>
    <scope>NUCLEOTIDE SEQUENCE [LARGE SCALE GENOMIC DNA]</scope>
    <source>
        <strain evidence="1 2">GIMN1.010</strain>
    </source>
</reference>
<evidence type="ECO:0000313" key="2">
    <source>
        <dbReference type="Proteomes" id="UP000068067"/>
    </source>
</evidence>
<dbReference type="PATRIC" id="fig|931089.4.peg.1527"/>
<dbReference type="Proteomes" id="UP000068067">
    <property type="component" value="Chromosome"/>
</dbReference>
<sequence length="120" mass="13334">MTIHQSGESVYKLGVAQRDEFDMLQDRPVIEEIRHCVVSPAGDQVVNGDGYMHGDVTKYQILAPAGTVFRDGDVVRVRGEEFTVDAIKSFDYSIGRRPMLARHRPKVTVTVSRGEVSDGL</sequence>
<protein>
    <submittedName>
        <fullName evidence="1">Uncharacterized protein</fullName>
    </submittedName>
</protein>